<name>A0AAV2NBV9_9HYME</name>
<proteinExistence type="predicted"/>
<dbReference type="EMBL" id="OZ034835">
    <property type="protein sequence ID" value="CAL1677147.1"/>
    <property type="molecule type" value="Genomic_DNA"/>
</dbReference>
<sequence length="70" mass="7395">MPGVLAKRTEAELSVTCPTGSFPPAVMRERAAVVHLACSPLVAPYITGLINAESSPMPRTGSCKMLPREV</sequence>
<protein>
    <submittedName>
        <fullName evidence="1">Uncharacterized protein</fullName>
    </submittedName>
</protein>
<keyword evidence="2" id="KW-1185">Reference proteome</keyword>
<accession>A0AAV2NBV9</accession>
<reference evidence="1" key="1">
    <citation type="submission" date="2024-04" db="EMBL/GenBank/DDBJ databases">
        <authorList>
            <consortium name="Molecular Ecology Group"/>
        </authorList>
    </citation>
    <scope>NUCLEOTIDE SEQUENCE</scope>
</reference>
<dbReference type="AlphaFoldDB" id="A0AAV2NBV9"/>
<gene>
    <name evidence="1" type="ORF">LPLAT_LOCUS3205</name>
</gene>
<evidence type="ECO:0000313" key="2">
    <source>
        <dbReference type="Proteomes" id="UP001497644"/>
    </source>
</evidence>
<organism evidence="1 2">
    <name type="scientific">Lasius platythorax</name>
    <dbReference type="NCBI Taxonomy" id="488582"/>
    <lineage>
        <taxon>Eukaryota</taxon>
        <taxon>Metazoa</taxon>
        <taxon>Ecdysozoa</taxon>
        <taxon>Arthropoda</taxon>
        <taxon>Hexapoda</taxon>
        <taxon>Insecta</taxon>
        <taxon>Pterygota</taxon>
        <taxon>Neoptera</taxon>
        <taxon>Endopterygota</taxon>
        <taxon>Hymenoptera</taxon>
        <taxon>Apocrita</taxon>
        <taxon>Aculeata</taxon>
        <taxon>Formicoidea</taxon>
        <taxon>Formicidae</taxon>
        <taxon>Formicinae</taxon>
        <taxon>Lasius</taxon>
        <taxon>Lasius</taxon>
    </lineage>
</organism>
<evidence type="ECO:0000313" key="1">
    <source>
        <dbReference type="EMBL" id="CAL1677147.1"/>
    </source>
</evidence>
<dbReference type="Proteomes" id="UP001497644">
    <property type="component" value="Chromosome 12"/>
</dbReference>